<comment type="caution">
    <text evidence="1">The sequence shown here is derived from an EMBL/GenBank/DDBJ whole genome shotgun (WGS) entry which is preliminary data.</text>
</comment>
<dbReference type="AlphaFoldDB" id="A0A401X500"/>
<dbReference type="EMBL" id="BDEV01000073">
    <property type="protein sequence ID" value="GCD62768.1"/>
    <property type="molecule type" value="Genomic_DNA"/>
</dbReference>
<reference evidence="1 2" key="1">
    <citation type="submission" date="2016-06" db="EMBL/GenBank/DDBJ databases">
        <title>Acetobacter pasteurianus NBRC 3278 whole genome sequencing project.</title>
        <authorList>
            <person name="Matsutani M."/>
            <person name="Shiwa Y."/>
            <person name="Okamoto-Kainuma A."/>
            <person name="Ishikawa M."/>
            <person name="Koizumi Y."/>
            <person name="Yoshikawa H."/>
            <person name="Yakushi T."/>
            <person name="Matsushita K."/>
        </authorList>
    </citation>
    <scope>NUCLEOTIDE SEQUENCE [LARGE SCALE GENOMIC DNA]</scope>
    <source>
        <strain evidence="1 2">NBRC 3278</strain>
    </source>
</reference>
<organism evidence="1 2">
    <name type="scientific">Acetobacter pasteurianus NBRC 3278</name>
    <dbReference type="NCBI Taxonomy" id="1226660"/>
    <lineage>
        <taxon>Bacteria</taxon>
        <taxon>Pseudomonadati</taxon>
        <taxon>Pseudomonadota</taxon>
        <taxon>Alphaproteobacteria</taxon>
        <taxon>Acetobacterales</taxon>
        <taxon>Acetobacteraceae</taxon>
        <taxon>Acetobacter</taxon>
    </lineage>
</organism>
<sequence>MALAVTARNAVSAHIEILSGGVGAVQGASLKTLGLTRARRSTPGGVRFDRRVPSATLL</sequence>
<proteinExistence type="predicted"/>
<dbReference type="Proteomes" id="UP000287385">
    <property type="component" value="Unassembled WGS sequence"/>
</dbReference>
<protein>
    <submittedName>
        <fullName evidence="1">Uncharacterized protein</fullName>
    </submittedName>
</protein>
<evidence type="ECO:0000313" key="1">
    <source>
        <dbReference type="EMBL" id="GCD62768.1"/>
    </source>
</evidence>
<gene>
    <name evidence="1" type="ORF">NBRC3278_1861</name>
</gene>
<name>A0A401X500_ACEPA</name>
<keyword evidence="2" id="KW-1185">Reference proteome</keyword>
<accession>A0A401X500</accession>
<evidence type="ECO:0000313" key="2">
    <source>
        <dbReference type="Proteomes" id="UP000287385"/>
    </source>
</evidence>